<dbReference type="GO" id="GO:0005524">
    <property type="term" value="F:ATP binding"/>
    <property type="evidence" value="ECO:0007669"/>
    <property type="project" value="UniProtKB-UniRule"/>
</dbReference>
<organism evidence="3 4">
    <name type="scientific">Periweissella fabalis</name>
    <dbReference type="NCBI Taxonomy" id="1070421"/>
    <lineage>
        <taxon>Bacteria</taxon>
        <taxon>Bacillati</taxon>
        <taxon>Bacillota</taxon>
        <taxon>Bacilli</taxon>
        <taxon>Lactobacillales</taxon>
        <taxon>Lactobacillaceae</taxon>
        <taxon>Periweissella</taxon>
    </lineage>
</organism>
<dbReference type="EMBL" id="JAAXPN010000001">
    <property type="protein sequence ID" value="NKZ23562.1"/>
    <property type="molecule type" value="Genomic_DNA"/>
</dbReference>
<protein>
    <recommendedName>
        <fullName evidence="2">ATP-grasp domain-containing protein</fullName>
    </recommendedName>
</protein>
<dbReference type="RefSeq" id="WP_168721348.1">
    <property type="nucleotide sequence ID" value="NZ_JAAXPN010000001.1"/>
</dbReference>
<proteinExistence type="predicted"/>
<dbReference type="InterPro" id="IPR011761">
    <property type="entry name" value="ATP-grasp"/>
</dbReference>
<keyword evidence="1" id="KW-0067">ATP-binding</keyword>
<evidence type="ECO:0000313" key="4">
    <source>
        <dbReference type="Proteomes" id="UP000549765"/>
    </source>
</evidence>
<gene>
    <name evidence="3" type="ORF">HF964_01895</name>
</gene>
<dbReference type="SUPFAM" id="SSF56059">
    <property type="entry name" value="Glutathione synthetase ATP-binding domain-like"/>
    <property type="match status" value="1"/>
</dbReference>
<sequence>MNYFVYKYSPQSIHAQALINTVIVAPRNRQTDYEQYFGNQLPAMLFLDELNFQTVLAALRQRTDVTSVNTLSEPDGMWVGLIEDIILKRPSKYLENTLSKDKYYMRAVLEGVIPQPEFLALVDVTTALDFVQTHAKVILKPRRDDSASGIQVLDVNTQSLAAIQAQLTTILARNQDGYMLETFNPYPHMCTVDGYAVDGQITRFIVHEYVTPILASLQAKQALITRTAHFYSRHDSSMLSKIFALTQTIISTLNLCDQVMPFHLELFYDDNGNLAFCELGKRFGGGGILELIVAETGVDIAQEYWLRQNGDVISADGPVCLQPTQIVAWYKKFAPTGYLTTVPTSDLTTLPWVSAFYPIAQVNTQTQASQSITDLLFKLRFTAADETTFSRHLNQIEAYAQQYHWS</sequence>
<dbReference type="AlphaFoldDB" id="A0A7X6N2L7"/>
<comment type="caution">
    <text evidence="3">The sequence shown here is derived from an EMBL/GenBank/DDBJ whole genome shotgun (WGS) entry which is preliminary data.</text>
</comment>
<evidence type="ECO:0000256" key="1">
    <source>
        <dbReference type="PROSITE-ProRule" id="PRU00409"/>
    </source>
</evidence>
<dbReference type="Gene3D" id="3.30.470.20">
    <property type="entry name" value="ATP-grasp fold, B domain"/>
    <property type="match status" value="1"/>
</dbReference>
<accession>A0A7X6N2L7</accession>
<dbReference type="Proteomes" id="UP000549765">
    <property type="component" value="Unassembled WGS sequence"/>
</dbReference>
<evidence type="ECO:0000313" key="3">
    <source>
        <dbReference type="EMBL" id="NKZ23562.1"/>
    </source>
</evidence>
<keyword evidence="1" id="KW-0547">Nucleotide-binding</keyword>
<dbReference type="PROSITE" id="PS50975">
    <property type="entry name" value="ATP_GRASP"/>
    <property type="match status" value="1"/>
</dbReference>
<feature type="domain" description="ATP-grasp" evidence="2">
    <location>
        <begin position="105"/>
        <end position="309"/>
    </location>
</feature>
<keyword evidence="4" id="KW-1185">Reference proteome</keyword>
<name>A0A7X6N2L7_9LACO</name>
<evidence type="ECO:0000259" key="2">
    <source>
        <dbReference type="PROSITE" id="PS50975"/>
    </source>
</evidence>
<reference evidence="3 4" key="1">
    <citation type="submission" date="2020-04" db="EMBL/GenBank/DDBJ databases">
        <title>MicrobeNet Type strains.</title>
        <authorList>
            <person name="Nicholson A.C."/>
        </authorList>
    </citation>
    <scope>NUCLEOTIDE SEQUENCE [LARGE SCALE GENOMIC DNA]</scope>
    <source>
        <strain evidence="3 4">CCUG 61472</strain>
    </source>
</reference>
<dbReference type="GO" id="GO:0046872">
    <property type="term" value="F:metal ion binding"/>
    <property type="evidence" value="ECO:0007669"/>
    <property type="project" value="InterPro"/>
</dbReference>